<keyword evidence="1" id="KW-1133">Transmembrane helix</keyword>
<evidence type="ECO:0000313" key="2">
    <source>
        <dbReference type="EMBL" id="PJZ67114.1"/>
    </source>
</evidence>
<evidence type="ECO:0000256" key="1">
    <source>
        <dbReference type="SAM" id="Phobius"/>
    </source>
</evidence>
<organism evidence="2 3">
    <name type="scientific">Leptospira wolffii</name>
    <dbReference type="NCBI Taxonomy" id="409998"/>
    <lineage>
        <taxon>Bacteria</taxon>
        <taxon>Pseudomonadati</taxon>
        <taxon>Spirochaetota</taxon>
        <taxon>Spirochaetia</taxon>
        <taxon>Leptospirales</taxon>
        <taxon>Leptospiraceae</taxon>
        <taxon>Leptospira</taxon>
    </lineage>
</organism>
<protein>
    <submittedName>
        <fullName evidence="2">Uncharacterized protein</fullName>
    </submittedName>
</protein>
<evidence type="ECO:0000313" key="3">
    <source>
        <dbReference type="Proteomes" id="UP000231912"/>
    </source>
</evidence>
<dbReference type="InterPro" id="IPR027614">
    <property type="entry name" value="OMP_Lepto"/>
</dbReference>
<keyword evidence="1" id="KW-0812">Transmembrane</keyword>
<reference evidence="2 3" key="1">
    <citation type="submission" date="2017-07" db="EMBL/GenBank/DDBJ databases">
        <title>Leptospira spp. isolated from tropical soils.</title>
        <authorList>
            <person name="Thibeaux R."/>
            <person name="Iraola G."/>
            <person name="Ferres I."/>
            <person name="Bierque E."/>
            <person name="Girault D."/>
            <person name="Soupe-Gilbert M.-E."/>
            <person name="Picardeau M."/>
            <person name="Goarant C."/>
        </authorList>
    </citation>
    <scope>NUCLEOTIDE SEQUENCE [LARGE SCALE GENOMIC DNA]</scope>
    <source>
        <strain evidence="2 3">FH2-C-A2</strain>
    </source>
</reference>
<name>A0A2M9ZFG4_9LEPT</name>
<proteinExistence type="predicted"/>
<dbReference type="Proteomes" id="UP000231912">
    <property type="component" value="Unassembled WGS sequence"/>
</dbReference>
<keyword evidence="1" id="KW-0472">Membrane</keyword>
<comment type="caution">
    <text evidence="2">The sequence shown here is derived from an EMBL/GenBank/DDBJ whole genome shotgun (WGS) entry which is preliminary data.</text>
</comment>
<dbReference type="EMBL" id="NPDT01000001">
    <property type="protein sequence ID" value="PJZ67114.1"/>
    <property type="molecule type" value="Genomic_DNA"/>
</dbReference>
<dbReference type="AlphaFoldDB" id="A0A2M9ZFG4"/>
<accession>A0A2M9ZFG4</accession>
<gene>
    <name evidence="2" type="ORF">CH371_03300</name>
</gene>
<sequence length="457" mass="51102">MRPRYLVFSIAVNRECDSHSHLYRHANILRSIQARLILKTIPGSPTFLVLILAILLFASSLTAQSNAKLPDPDLLEKEADELEYQAGKSQNQAERRRLALQAAEKRKLAVDTRNEMHDRELQKPYDKPTFEFQFGALHSTWESEALARSKNVGLNSYNAFLNYNGTYQNAAASASGSGLNPNLLNDNLTLYSNPQGNTKTAFPVRITYLNQSKSFGIELNYLDLKMRPSYTSADVIPNLSALAPVQYHSQEYRRQDYSLNFAWYMATATGRIGLAVGARNLDISSKEYGNIPGNYGYGRSSEKAGGLGPQIGLRIFKNFSANLVGHFRADYFRTLGHYDRTTEGVLNGINGPYILNTSPLGGLKENVISRTGYEIDTGISLLRTRWLKYTLGFQFTELISKVSGYNYNPTVFPGAPGDVLFLNQFSKPLDQFATGSALQKEVHDKFYGFYLSVSLIL</sequence>
<feature type="transmembrane region" description="Helical" evidence="1">
    <location>
        <begin position="36"/>
        <end position="58"/>
    </location>
</feature>
<dbReference type="NCBIfam" id="TIGR04327">
    <property type="entry name" value="OMP_LA_2444"/>
    <property type="match status" value="1"/>
</dbReference>